<evidence type="ECO:0000256" key="1">
    <source>
        <dbReference type="SAM" id="MobiDB-lite"/>
    </source>
</evidence>
<comment type="caution">
    <text evidence="3">The sequence shown here is derived from an EMBL/GenBank/DDBJ whole genome shotgun (WGS) entry which is preliminary data.</text>
</comment>
<keyword evidence="2" id="KW-1133">Transmembrane helix</keyword>
<keyword evidence="2" id="KW-0812">Transmembrane</keyword>
<dbReference type="EMBL" id="DVHC01000045">
    <property type="protein sequence ID" value="HIR59295.1"/>
    <property type="molecule type" value="Genomic_DNA"/>
</dbReference>
<dbReference type="InterPro" id="IPR036249">
    <property type="entry name" value="Thioredoxin-like_sf"/>
</dbReference>
<feature type="transmembrane region" description="Helical" evidence="2">
    <location>
        <begin position="12"/>
        <end position="30"/>
    </location>
</feature>
<dbReference type="InterPro" id="IPR046698">
    <property type="entry name" value="PedC-like"/>
</dbReference>
<dbReference type="AlphaFoldDB" id="A0A9D1DUE5"/>
<name>A0A9D1DUE5_9FIRM</name>
<gene>
    <name evidence="3" type="ORF">IAB38_04520</name>
</gene>
<proteinExistence type="predicted"/>
<evidence type="ECO:0000313" key="3">
    <source>
        <dbReference type="EMBL" id="HIR59295.1"/>
    </source>
</evidence>
<keyword evidence="2" id="KW-0472">Membrane</keyword>
<feature type="compositionally biased region" description="Low complexity" evidence="1">
    <location>
        <begin position="36"/>
        <end position="67"/>
    </location>
</feature>
<dbReference type="SUPFAM" id="SSF52833">
    <property type="entry name" value="Thioredoxin-like"/>
    <property type="match status" value="1"/>
</dbReference>
<protein>
    <submittedName>
        <fullName evidence="3">Thioredoxin family protein</fullName>
    </submittedName>
</protein>
<reference evidence="3" key="1">
    <citation type="submission" date="2020-10" db="EMBL/GenBank/DDBJ databases">
        <authorList>
            <person name="Gilroy R."/>
        </authorList>
    </citation>
    <scope>NUCLEOTIDE SEQUENCE</scope>
    <source>
        <strain evidence="3">CHK184-20233</strain>
    </source>
</reference>
<feature type="region of interest" description="Disordered" evidence="1">
    <location>
        <begin position="34"/>
        <end position="75"/>
    </location>
</feature>
<dbReference type="Pfam" id="PF20207">
    <property type="entry name" value="DUF6568"/>
    <property type="match status" value="1"/>
</dbReference>
<sequence>MKKETVEKVKSATIVVLVLIIVFGASYFTSELQECDNGGSSSTTTSSTDTNSSNDNSSSGTTSTSSDIPEDEQGDLNDIDIDEYLDLLEGDDASIIYIARPTCHYCQQMEPIIRNIVYEYDVKVNYLNTDELDDEGQSKLIKSDDYFSEGYGTPLLLVVKKDKIVDIQEGLTDKDTTVKFLKDNGFINE</sequence>
<accession>A0A9D1DUE5</accession>
<dbReference type="Proteomes" id="UP000824232">
    <property type="component" value="Unassembled WGS sequence"/>
</dbReference>
<dbReference type="Gene3D" id="3.40.30.10">
    <property type="entry name" value="Glutaredoxin"/>
    <property type="match status" value="1"/>
</dbReference>
<evidence type="ECO:0000313" key="4">
    <source>
        <dbReference type="Proteomes" id="UP000824232"/>
    </source>
</evidence>
<dbReference type="CDD" id="cd02947">
    <property type="entry name" value="TRX_family"/>
    <property type="match status" value="1"/>
</dbReference>
<evidence type="ECO:0000256" key="2">
    <source>
        <dbReference type="SAM" id="Phobius"/>
    </source>
</evidence>
<organism evidence="3 4">
    <name type="scientific">Candidatus Onthousia excrementipullorum</name>
    <dbReference type="NCBI Taxonomy" id="2840884"/>
    <lineage>
        <taxon>Bacteria</taxon>
        <taxon>Bacillati</taxon>
        <taxon>Bacillota</taxon>
        <taxon>Bacilli</taxon>
        <taxon>Candidatus Onthousia</taxon>
    </lineage>
</organism>
<reference evidence="3" key="2">
    <citation type="journal article" date="2021" name="PeerJ">
        <title>Extensive microbial diversity within the chicken gut microbiome revealed by metagenomics and culture.</title>
        <authorList>
            <person name="Gilroy R."/>
            <person name="Ravi A."/>
            <person name="Getino M."/>
            <person name="Pursley I."/>
            <person name="Horton D.L."/>
            <person name="Alikhan N.F."/>
            <person name="Baker D."/>
            <person name="Gharbi K."/>
            <person name="Hall N."/>
            <person name="Watson M."/>
            <person name="Adriaenssens E.M."/>
            <person name="Foster-Nyarko E."/>
            <person name="Jarju S."/>
            <person name="Secka A."/>
            <person name="Antonio M."/>
            <person name="Oren A."/>
            <person name="Chaudhuri R.R."/>
            <person name="La Ragione R."/>
            <person name="Hildebrand F."/>
            <person name="Pallen M.J."/>
        </authorList>
    </citation>
    <scope>NUCLEOTIDE SEQUENCE</scope>
    <source>
        <strain evidence="3">CHK184-20233</strain>
    </source>
</reference>